<dbReference type="EMBL" id="ML180037">
    <property type="protein sequence ID" value="THU79354.1"/>
    <property type="molecule type" value="Genomic_DNA"/>
</dbReference>
<proteinExistence type="predicted"/>
<evidence type="ECO:0000256" key="1">
    <source>
        <dbReference type="SAM" id="Phobius"/>
    </source>
</evidence>
<gene>
    <name evidence="2" type="ORF">K435DRAFT_27591</name>
</gene>
<dbReference type="Proteomes" id="UP000297245">
    <property type="component" value="Unassembled WGS sequence"/>
</dbReference>
<accession>A0A4S8KU07</accession>
<organism evidence="2 3">
    <name type="scientific">Dendrothele bispora (strain CBS 962.96)</name>
    <dbReference type="NCBI Taxonomy" id="1314807"/>
    <lineage>
        <taxon>Eukaryota</taxon>
        <taxon>Fungi</taxon>
        <taxon>Dikarya</taxon>
        <taxon>Basidiomycota</taxon>
        <taxon>Agaricomycotina</taxon>
        <taxon>Agaricomycetes</taxon>
        <taxon>Agaricomycetidae</taxon>
        <taxon>Agaricales</taxon>
        <taxon>Agaricales incertae sedis</taxon>
        <taxon>Dendrothele</taxon>
    </lineage>
</organism>
<keyword evidence="1" id="KW-0812">Transmembrane</keyword>
<keyword evidence="3" id="KW-1185">Reference proteome</keyword>
<feature type="transmembrane region" description="Helical" evidence="1">
    <location>
        <begin position="75"/>
        <end position="98"/>
    </location>
</feature>
<name>A0A4S8KU07_DENBC</name>
<sequence length="131" mass="14813">MILPSTNTKYCITSIIIDLSSCSPRSNPLALLFNDCLRYLIIFPFCSAYATVNIVKYSLSGLIFFFHDAYYLSIYLTYVVLETCMFFGASSTWVLFFLTDVVDSFDDFSSTVSLSCITLTLKEIGFSPFLQ</sequence>
<feature type="transmembrane region" description="Helical" evidence="1">
    <location>
        <begin position="37"/>
        <end position="55"/>
    </location>
</feature>
<evidence type="ECO:0000313" key="2">
    <source>
        <dbReference type="EMBL" id="THU79354.1"/>
    </source>
</evidence>
<evidence type="ECO:0000313" key="3">
    <source>
        <dbReference type="Proteomes" id="UP000297245"/>
    </source>
</evidence>
<keyword evidence="1" id="KW-1133">Transmembrane helix</keyword>
<dbReference type="AlphaFoldDB" id="A0A4S8KU07"/>
<reference evidence="2 3" key="1">
    <citation type="journal article" date="2019" name="Nat. Ecol. Evol.">
        <title>Megaphylogeny resolves global patterns of mushroom evolution.</title>
        <authorList>
            <person name="Varga T."/>
            <person name="Krizsan K."/>
            <person name="Foldi C."/>
            <person name="Dima B."/>
            <person name="Sanchez-Garcia M."/>
            <person name="Sanchez-Ramirez S."/>
            <person name="Szollosi G.J."/>
            <person name="Szarkandi J.G."/>
            <person name="Papp V."/>
            <person name="Albert L."/>
            <person name="Andreopoulos W."/>
            <person name="Angelini C."/>
            <person name="Antonin V."/>
            <person name="Barry K.W."/>
            <person name="Bougher N.L."/>
            <person name="Buchanan P."/>
            <person name="Buyck B."/>
            <person name="Bense V."/>
            <person name="Catcheside P."/>
            <person name="Chovatia M."/>
            <person name="Cooper J."/>
            <person name="Damon W."/>
            <person name="Desjardin D."/>
            <person name="Finy P."/>
            <person name="Geml J."/>
            <person name="Haridas S."/>
            <person name="Hughes K."/>
            <person name="Justo A."/>
            <person name="Karasinski D."/>
            <person name="Kautmanova I."/>
            <person name="Kiss B."/>
            <person name="Kocsube S."/>
            <person name="Kotiranta H."/>
            <person name="LaButti K.M."/>
            <person name="Lechner B.E."/>
            <person name="Liimatainen K."/>
            <person name="Lipzen A."/>
            <person name="Lukacs Z."/>
            <person name="Mihaltcheva S."/>
            <person name="Morgado L.N."/>
            <person name="Niskanen T."/>
            <person name="Noordeloos M.E."/>
            <person name="Ohm R.A."/>
            <person name="Ortiz-Santana B."/>
            <person name="Ovrebo C."/>
            <person name="Racz N."/>
            <person name="Riley R."/>
            <person name="Savchenko A."/>
            <person name="Shiryaev A."/>
            <person name="Soop K."/>
            <person name="Spirin V."/>
            <person name="Szebenyi C."/>
            <person name="Tomsovsky M."/>
            <person name="Tulloss R.E."/>
            <person name="Uehling J."/>
            <person name="Grigoriev I.V."/>
            <person name="Vagvolgyi C."/>
            <person name="Papp T."/>
            <person name="Martin F.M."/>
            <person name="Miettinen O."/>
            <person name="Hibbett D.S."/>
            <person name="Nagy L.G."/>
        </authorList>
    </citation>
    <scope>NUCLEOTIDE SEQUENCE [LARGE SCALE GENOMIC DNA]</scope>
    <source>
        <strain evidence="2 3">CBS 962.96</strain>
    </source>
</reference>
<protein>
    <submittedName>
        <fullName evidence="2">Uncharacterized protein</fullName>
    </submittedName>
</protein>
<keyword evidence="1" id="KW-0472">Membrane</keyword>